<name>A0ABR9LUZ5_9ACTN</name>
<dbReference type="RefSeq" id="WP_192785381.1">
    <property type="nucleotide sequence ID" value="NZ_JADBEK010000001.1"/>
</dbReference>
<reference evidence="1 2" key="1">
    <citation type="submission" date="2020-10" db="EMBL/GenBank/DDBJ databases">
        <title>Sequencing the genomes of 1000 actinobacteria strains.</title>
        <authorList>
            <person name="Klenk H.-P."/>
        </authorList>
    </citation>
    <scope>NUCLEOTIDE SEQUENCE [LARGE SCALE GENOMIC DNA]</scope>
    <source>
        <strain evidence="1 2">DSM 43173</strain>
    </source>
</reference>
<proteinExistence type="predicted"/>
<protein>
    <submittedName>
        <fullName evidence="1">Uncharacterized protein</fullName>
    </submittedName>
</protein>
<dbReference type="Proteomes" id="UP000633509">
    <property type="component" value="Unassembled WGS sequence"/>
</dbReference>
<evidence type="ECO:0000313" key="1">
    <source>
        <dbReference type="EMBL" id="MBE1584461.1"/>
    </source>
</evidence>
<gene>
    <name evidence="1" type="ORF">H4W80_002719</name>
</gene>
<dbReference type="EMBL" id="JADBEK010000001">
    <property type="protein sequence ID" value="MBE1584461.1"/>
    <property type="molecule type" value="Genomic_DNA"/>
</dbReference>
<accession>A0ABR9LUZ5</accession>
<organism evidence="1 2">
    <name type="scientific">Nonomuraea angiospora</name>
    <dbReference type="NCBI Taxonomy" id="46172"/>
    <lineage>
        <taxon>Bacteria</taxon>
        <taxon>Bacillati</taxon>
        <taxon>Actinomycetota</taxon>
        <taxon>Actinomycetes</taxon>
        <taxon>Streptosporangiales</taxon>
        <taxon>Streptosporangiaceae</taxon>
        <taxon>Nonomuraea</taxon>
    </lineage>
</organism>
<evidence type="ECO:0000313" key="2">
    <source>
        <dbReference type="Proteomes" id="UP000633509"/>
    </source>
</evidence>
<comment type="caution">
    <text evidence="1">The sequence shown here is derived from an EMBL/GenBank/DDBJ whole genome shotgun (WGS) entry which is preliminary data.</text>
</comment>
<sequence length="75" mass="7908">MNGVEKPLAGLWRRGLRSFGAGHVSEGRPGPLSDVVRPLEPAFRYVVTFADGDTGPDAAATAGIAPRILPPLQEQ</sequence>
<keyword evidence="2" id="KW-1185">Reference proteome</keyword>